<keyword evidence="2" id="KW-0732">Signal</keyword>
<dbReference type="EMBL" id="LNIX01000003">
    <property type="protein sequence ID" value="OXA57804.1"/>
    <property type="molecule type" value="Genomic_DNA"/>
</dbReference>
<reference evidence="3 4" key="1">
    <citation type="submission" date="2015-12" db="EMBL/GenBank/DDBJ databases">
        <title>The genome of Folsomia candida.</title>
        <authorList>
            <person name="Faddeeva A."/>
            <person name="Derks M.F."/>
            <person name="Anvar Y."/>
            <person name="Smit S."/>
            <person name="Van Straalen N."/>
            <person name="Roelofs D."/>
        </authorList>
    </citation>
    <scope>NUCLEOTIDE SEQUENCE [LARGE SCALE GENOMIC DNA]</scope>
    <source>
        <strain evidence="3 4">VU population</strain>
        <tissue evidence="3">Whole body</tissue>
    </source>
</reference>
<protein>
    <submittedName>
        <fullName evidence="3">Uncharacterized protein</fullName>
    </submittedName>
</protein>
<comment type="caution">
    <text evidence="3">The sequence shown here is derived from an EMBL/GenBank/DDBJ whole genome shotgun (WGS) entry which is preliminary data.</text>
</comment>
<dbReference type="Proteomes" id="UP000198287">
    <property type="component" value="Unassembled WGS sequence"/>
</dbReference>
<feature type="transmembrane region" description="Helical" evidence="1">
    <location>
        <begin position="518"/>
        <end position="538"/>
    </location>
</feature>
<feature type="signal peptide" evidence="2">
    <location>
        <begin position="1"/>
        <end position="21"/>
    </location>
</feature>
<evidence type="ECO:0000256" key="1">
    <source>
        <dbReference type="SAM" id="Phobius"/>
    </source>
</evidence>
<sequence>MMGKISIFFVILTSIFYGANLQINLPKISTVNFPVTIYSRNNYFSPVHKAWELLLNCDEIVVLKNFEGVENSRIPLPNIHTYYIKCPEIELLNSPFNSEELPRKTLNFNGSEIVVELGHEVDVAHKGNYSLKLEQIVSFSAVEETIPRQPFRSGGTRRYFVWAILQNRLNFTSVTLKRYTFLGNSPSPLEKEYAGSFLCIHCAPPSATIFEIDTSLKILGTRQTAFLMMYCRSSVLIGKPGFLDIYIKSCHPTVWAILLLFAICYSAMSHTRGPKYFLDFWMGVLGYKWQLNWRPSFLQVGLISLIFLNCKLLCMITTESVSPLPPERISTMTSFSEKGFKFFAYSLDHAIDLVAEFPEQFARHGIGNLTEKEINTVFHINNPAVCTHVWTVFCVAFLATKVSPAIQVGTKVGARFANQNIFGVEHSIRGTAQCDAVQETFSSSWKSFWFRGPYSRELYRAAHSLVQGGFHDFWEDFYFSGAERHVESMAKLAKSSGKPTAREVVRSLSKAWRFYRVFQVHAALLGGCVFYLVCEFVIHRKHRVKRTK</sequence>
<feature type="chain" id="PRO_5012330279" evidence="2">
    <location>
        <begin position="22"/>
        <end position="548"/>
    </location>
</feature>
<keyword evidence="1" id="KW-1133">Transmembrane helix</keyword>
<keyword evidence="4" id="KW-1185">Reference proteome</keyword>
<evidence type="ECO:0000313" key="3">
    <source>
        <dbReference type="EMBL" id="OXA57804.1"/>
    </source>
</evidence>
<name>A0A226ELC6_FOLCA</name>
<evidence type="ECO:0000256" key="2">
    <source>
        <dbReference type="SAM" id="SignalP"/>
    </source>
</evidence>
<accession>A0A226ELC6</accession>
<evidence type="ECO:0000313" key="4">
    <source>
        <dbReference type="Proteomes" id="UP000198287"/>
    </source>
</evidence>
<keyword evidence="1" id="KW-0812">Transmembrane</keyword>
<keyword evidence="1" id="KW-0472">Membrane</keyword>
<dbReference type="AlphaFoldDB" id="A0A226ELC6"/>
<organism evidence="3 4">
    <name type="scientific">Folsomia candida</name>
    <name type="common">Springtail</name>
    <dbReference type="NCBI Taxonomy" id="158441"/>
    <lineage>
        <taxon>Eukaryota</taxon>
        <taxon>Metazoa</taxon>
        <taxon>Ecdysozoa</taxon>
        <taxon>Arthropoda</taxon>
        <taxon>Hexapoda</taxon>
        <taxon>Collembola</taxon>
        <taxon>Entomobryomorpha</taxon>
        <taxon>Isotomoidea</taxon>
        <taxon>Isotomidae</taxon>
        <taxon>Proisotominae</taxon>
        <taxon>Folsomia</taxon>
    </lineage>
</organism>
<gene>
    <name evidence="3" type="ORF">Fcan01_06570</name>
</gene>
<proteinExistence type="predicted"/>